<keyword evidence="2" id="KW-1185">Reference proteome</keyword>
<evidence type="ECO:0000313" key="1">
    <source>
        <dbReference type="EMBL" id="GAL21054.1"/>
    </source>
</evidence>
<dbReference type="Proteomes" id="UP000029228">
    <property type="component" value="Unassembled WGS sequence"/>
</dbReference>
<sequence>MFLRKVKVLNLEGAAHGKDNIRATTSNSTEDMATIIIEVDPDQIPRLALAQRTMHIEVYRSQKYQHRTQVEVRNIIDNFTGVEELRGQGKLTMSAEGF</sequence>
<proteinExistence type="predicted"/>
<evidence type="ECO:0000313" key="2">
    <source>
        <dbReference type="Proteomes" id="UP000029228"/>
    </source>
</evidence>
<dbReference type="EMBL" id="BBMR01000007">
    <property type="protein sequence ID" value="GAL21054.1"/>
    <property type="molecule type" value="Genomic_DNA"/>
</dbReference>
<organism evidence="1 2">
    <name type="scientific">Vibrio maritimus</name>
    <dbReference type="NCBI Taxonomy" id="990268"/>
    <lineage>
        <taxon>Bacteria</taxon>
        <taxon>Pseudomonadati</taxon>
        <taxon>Pseudomonadota</taxon>
        <taxon>Gammaproteobacteria</taxon>
        <taxon>Vibrionales</taxon>
        <taxon>Vibrionaceae</taxon>
        <taxon>Vibrio</taxon>
    </lineage>
</organism>
<comment type="caution">
    <text evidence="1">The sequence shown here is derived from an EMBL/GenBank/DDBJ whole genome shotgun (WGS) entry which is preliminary data.</text>
</comment>
<dbReference type="AlphaFoldDB" id="A0A090S3J3"/>
<gene>
    <name evidence="1" type="ORF">JCM19235_329</name>
</gene>
<protein>
    <submittedName>
        <fullName evidence="1">Flp pilus assembly protein RcpC/CpaB</fullName>
    </submittedName>
</protein>
<name>A0A090S3J3_9VIBR</name>
<accession>A0A090S3J3</accession>
<dbReference type="STRING" id="990268.JCM19235_329"/>
<reference evidence="1 2" key="1">
    <citation type="submission" date="2014-09" db="EMBL/GenBank/DDBJ databases">
        <title>Vibrio maritimus JCM 19235. (C45) whole genome shotgun sequence.</title>
        <authorList>
            <person name="Sawabe T."/>
            <person name="Meirelles P."/>
            <person name="Nakanishi M."/>
            <person name="Sayaka M."/>
            <person name="Hattori M."/>
            <person name="Ohkuma M."/>
        </authorList>
    </citation>
    <scope>NUCLEOTIDE SEQUENCE [LARGE SCALE GENOMIC DNA]</scope>
    <source>
        <strain evidence="2">JCM19235</strain>
    </source>
</reference>